<evidence type="ECO:0000313" key="4">
    <source>
        <dbReference type="Proteomes" id="UP000283530"/>
    </source>
</evidence>
<dbReference type="Pfam" id="PF00266">
    <property type="entry name" value="Aminotran_5"/>
    <property type="match status" value="1"/>
</dbReference>
<feature type="region of interest" description="Disordered" evidence="1">
    <location>
        <begin position="1"/>
        <end position="30"/>
    </location>
</feature>
<dbReference type="SUPFAM" id="SSF53383">
    <property type="entry name" value="PLP-dependent transferases"/>
    <property type="match status" value="1"/>
</dbReference>
<dbReference type="InterPro" id="IPR015422">
    <property type="entry name" value="PyrdxlP-dep_Trfase_small"/>
</dbReference>
<dbReference type="Gene3D" id="3.90.1150.10">
    <property type="entry name" value="Aspartate Aminotransferase, domain 1"/>
    <property type="match status" value="1"/>
</dbReference>
<dbReference type="EMBL" id="QPKB01000010">
    <property type="protein sequence ID" value="RWR94006.1"/>
    <property type="molecule type" value="Genomic_DNA"/>
</dbReference>
<dbReference type="OrthoDB" id="10264306at2759"/>
<reference evidence="3 4" key="1">
    <citation type="journal article" date="2019" name="Nat. Plants">
        <title>Stout camphor tree genome fills gaps in understanding of flowering plant genome evolution.</title>
        <authorList>
            <person name="Chaw S.M."/>
            <person name="Liu Y.C."/>
            <person name="Wu Y.W."/>
            <person name="Wang H.Y."/>
            <person name="Lin C.I."/>
            <person name="Wu C.S."/>
            <person name="Ke H.M."/>
            <person name="Chang L.Y."/>
            <person name="Hsu C.Y."/>
            <person name="Yang H.T."/>
            <person name="Sudianto E."/>
            <person name="Hsu M.H."/>
            <person name="Wu K.P."/>
            <person name="Wang L.N."/>
            <person name="Leebens-Mack J.H."/>
            <person name="Tsai I.J."/>
        </authorList>
    </citation>
    <scope>NUCLEOTIDE SEQUENCE [LARGE SCALE GENOMIC DNA]</scope>
    <source>
        <strain evidence="4">cv. Chaw 1501</strain>
        <tissue evidence="3">Young leaves</tissue>
    </source>
</reference>
<dbReference type="Proteomes" id="UP000283530">
    <property type="component" value="Unassembled WGS sequence"/>
</dbReference>
<evidence type="ECO:0000259" key="2">
    <source>
        <dbReference type="Pfam" id="PF00266"/>
    </source>
</evidence>
<dbReference type="STRING" id="337451.A0A443PTC9"/>
<dbReference type="PANTHER" id="PTHR14237">
    <property type="entry name" value="MOLYBDOPTERIN COFACTOR SULFURASE MOSC"/>
    <property type="match status" value="1"/>
</dbReference>
<organism evidence="3 4">
    <name type="scientific">Cinnamomum micranthum f. kanehirae</name>
    <dbReference type="NCBI Taxonomy" id="337451"/>
    <lineage>
        <taxon>Eukaryota</taxon>
        <taxon>Viridiplantae</taxon>
        <taxon>Streptophyta</taxon>
        <taxon>Embryophyta</taxon>
        <taxon>Tracheophyta</taxon>
        <taxon>Spermatophyta</taxon>
        <taxon>Magnoliopsida</taxon>
        <taxon>Magnoliidae</taxon>
        <taxon>Laurales</taxon>
        <taxon>Lauraceae</taxon>
        <taxon>Cinnamomum</taxon>
    </lineage>
</organism>
<evidence type="ECO:0000256" key="1">
    <source>
        <dbReference type="SAM" id="MobiDB-lite"/>
    </source>
</evidence>
<gene>
    <name evidence="3" type="ORF">CKAN_02328400</name>
</gene>
<dbReference type="InterPro" id="IPR000192">
    <property type="entry name" value="Aminotrans_V_dom"/>
</dbReference>
<dbReference type="InterPro" id="IPR015421">
    <property type="entry name" value="PyrdxlP-dep_Trfase_major"/>
</dbReference>
<dbReference type="InterPro" id="IPR015424">
    <property type="entry name" value="PyrdxlP-dep_Trfase"/>
</dbReference>
<name>A0A443PTC9_9MAGN</name>
<feature type="domain" description="Aminotransferase class V" evidence="2">
    <location>
        <begin position="194"/>
        <end position="542"/>
    </location>
</feature>
<dbReference type="AlphaFoldDB" id="A0A443PTC9"/>
<comment type="caution">
    <text evidence="3">The sequence shown here is derived from an EMBL/GenBank/DDBJ whole genome shotgun (WGS) entry which is preliminary data.</text>
</comment>
<sequence>MFSKLSTFRNKAIRSKKEKNKSDEDNHMSKASKSYFPTLSTLKGKHDSEVPHSPLRFLHSYVSESHLTSPVSLGRFSSYEYDNESVIASSIISEEIGVSTYEFRSYEDAEEEFLQDHEGYFLHLEVDNVRKDQYPKLELQRLVYLDYATCPLYSQFQVEQHMKIVLEGSDPYLGLVSTTSNSYSEQDTYVDITSKLLLNLFNTNQDDYTTIFTPGLASCYTLFTEMHQFQKGSILLVSPDSHESCTHVIHTAVSSGVKTRLVPIRKKDLCIHGSAMHELLLKRGWGSHGCGVLIYPAQSYFSGICHSLNWIPGAQQNGWKVLLDVTRCLPTVSVDLSLYQPEFVAGSLHHALGYPSDVGYLLVRRNSHSICTQKGSIQLKIAEVPDHGTSVHVVGESLSLHTFAALSFGLKHLQTIGMAAIRMRVDSLFAWLIHTLRSFKHKVDEKPLLQIYGPLDLKHRGSILAFNVLDSTGNVFPPGLVRRLAGKNNIYLGVGRLGNPDLYRLLHRKSEKQLGEDASMCRSSVVRASLGAVSTFQDVYRLAQFLFRFSDDEYTTTEAVDYVEEQGQSC</sequence>
<proteinExistence type="predicted"/>
<dbReference type="Gene3D" id="3.40.640.10">
    <property type="entry name" value="Type I PLP-dependent aspartate aminotransferase-like (Major domain)"/>
    <property type="match status" value="1"/>
</dbReference>
<evidence type="ECO:0000313" key="3">
    <source>
        <dbReference type="EMBL" id="RWR94006.1"/>
    </source>
</evidence>
<accession>A0A443PTC9</accession>
<protein>
    <submittedName>
        <fullName evidence="3">Molybdenum cofactor sulfurase-like protein</fullName>
    </submittedName>
</protein>
<keyword evidence="4" id="KW-1185">Reference proteome</keyword>
<dbReference type="PANTHER" id="PTHR14237:SF62">
    <property type="entry name" value="AMINOTRANSFERASE CLASS V DOMAIN-CONTAINING PROTEIN"/>
    <property type="match status" value="1"/>
</dbReference>